<feature type="transmembrane region" description="Helical" evidence="1">
    <location>
        <begin position="20"/>
        <end position="40"/>
    </location>
</feature>
<feature type="non-terminal residue" evidence="2">
    <location>
        <position position="1"/>
    </location>
</feature>
<dbReference type="EMBL" id="AB280944">
    <property type="protein sequence ID" value="BAF57503.1"/>
    <property type="molecule type" value="Other_RNA"/>
</dbReference>
<accession>A4UXG5</accession>
<organism evidence="2">
    <name type="scientific">Homona magnanima</name>
    <name type="common">Oriental tea tortrix moth</name>
    <dbReference type="NCBI Taxonomy" id="410822"/>
    <lineage>
        <taxon>Eukaryota</taxon>
        <taxon>Metazoa</taxon>
        <taxon>Ecdysozoa</taxon>
        <taxon>Arthropoda</taxon>
        <taxon>Hexapoda</taxon>
        <taxon>Insecta</taxon>
        <taxon>Pterygota</taxon>
        <taxon>Neoptera</taxon>
        <taxon>Endopterygota</taxon>
        <taxon>Lepidoptera</taxon>
        <taxon>Glossata</taxon>
        <taxon>Ditrysia</taxon>
        <taxon>Tortricoidea</taxon>
        <taxon>Tortricidae</taxon>
        <taxon>Tortricinae</taxon>
        <taxon>Homona</taxon>
    </lineage>
</organism>
<reference evidence="2" key="1">
    <citation type="journal article" date="2008" name="Proc. R. Soc. B">
        <title>Novel RNA sequences associated with late male killing in Homona magnanima.</title>
        <authorList>
            <person name="Nakanishi K."/>
            <person name="Hoshino M."/>
            <person name="Nakai M."/>
            <person name="Kunimi Y."/>
        </authorList>
    </citation>
    <scope>NUCLEOTIDE SEQUENCE</scope>
</reference>
<protein>
    <submittedName>
        <fullName evidence="2">Uncharacterized protein MK1241</fullName>
    </submittedName>
</protein>
<evidence type="ECO:0000256" key="1">
    <source>
        <dbReference type="SAM" id="Phobius"/>
    </source>
</evidence>
<gene>
    <name evidence="2" type="primary">MK1241</name>
</gene>
<evidence type="ECO:0000313" key="2">
    <source>
        <dbReference type="EMBL" id="BAF57503.1"/>
    </source>
</evidence>
<proteinExistence type="predicted"/>
<name>A4UXG5_HOMMA</name>
<keyword evidence="1" id="KW-1133">Transmembrane helix</keyword>
<keyword evidence="1" id="KW-0812">Transmembrane</keyword>
<dbReference type="AlphaFoldDB" id="A4UXG5"/>
<keyword evidence="1" id="KW-0472">Membrane</keyword>
<sequence>FSWSLTTNPRFTYTYSRFAYYFQINMKILALLLLVMTYFASCVDDVEFDGCDLVSARRSDPLSFEQREISLLTCLLKMQASRDNRRIDFETAVLLELRELRQHQNEQPSIMYQWFSSFSFTVIVLIVLIWLIRVVNYNLAMQSRLYCRLMMMVTSFQRLTTCSFPSNEEIIERRNQLTLPIWSQKLRCRTRDTVTDDIELD</sequence>
<feature type="transmembrane region" description="Helical" evidence="1">
    <location>
        <begin position="114"/>
        <end position="135"/>
    </location>
</feature>